<keyword evidence="4" id="KW-1185">Reference proteome</keyword>
<dbReference type="AlphaFoldDB" id="A0A8B6F903"/>
<protein>
    <recommendedName>
        <fullName evidence="2">Apple domain-containing protein</fullName>
    </recommendedName>
</protein>
<evidence type="ECO:0000259" key="2">
    <source>
        <dbReference type="PROSITE" id="PS50948"/>
    </source>
</evidence>
<accession>A0A8B6F903</accession>
<keyword evidence="1" id="KW-0472">Membrane</keyword>
<dbReference type="PROSITE" id="PS50948">
    <property type="entry name" value="PAN"/>
    <property type="match status" value="1"/>
</dbReference>
<evidence type="ECO:0000313" key="4">
    <source>
        <dbReference type="Proteomes" id="UP000596742"/>
    </source>
</evidence>
<gene>
    <name evidence="3" type="ORF">MGAL_10B018539</name>
</gene>
<proteinExistence type="predicted"/>
<sequence length="448" mass="50047">MYNAFFNPRELTISNEVKAAISERPLKTIKTRIYRYFAYTQSYKYIDKLQDYAEAKHCVFKLPLPEHEGKCSTDTSTVVSQSECKESCHVDNTCRGFTYDTSRNICQQHDCPSSEKEGRLSTIYVRKLCGYSACQYVEIDGSEGAHKTQINYFELCISQCESSDSCHGFEIGSALAAASGPVCTTYSSPVTTDMSSSGSRILFTKKCPGITFLSPCKWTSHGNGTIGDCLFYDVVYGTLESCLAVCDSEVWCLGISYSEELHMCYLYPCKSSVRQAETMQFYSHECPGPSTSDASHIESTSTHDDILVESEVMTSLSTTHTVKTTGSKIADLFSNPVSTTTARATFITYNNTVLCLCKCVKSSNETYPQFYNRIIEPLKLDKKQLSSYIRKRNSANDDRKSAAYFGYGGIFVLVTAIVVIVLADFSLLYKNINKLLEKRLCNSNLSRK</sequence>
<dbReference type="Proteomes" id="UP000596742">
    <property type="component" value="Unassembled WGS sequence"/>
</dbReference>
<evidence type="ECO:0000313" key="3">
    <source>
        <dbReference type="EMBL" id="VDI46652.1"/>
    </source>
</evidence>
<keyword evidence="1" id="KW-0812">Transmembrane</keyword>
<dbReference type="EMBL" id="UYJE01006528">
    <property type="protein sequence ID" value="VDI46652.1"/>
    <property type="molecule type" value="Genomic_DNA"/>
</dbReference>
<feature type="transmembrane region" description="Helical" evidence="1">
    <location>
        <begin position="404"/>
        <end position="429"/>
    </location>
</feature>
<dbReference type="OrthoDB" id="10357796at2759"/>
<feature type="domain" description="Apple" evidence="2">
    <location>
        <begin position="58"/>
        <end position="129"/>
    </location>
</feature>
<evidence type="ECO:0000256" key="1">
    <source>
        <dbReference type="SAM" id="Phobius"/>
    </source>
</evidence>
<reference evidence="3" key="1">
    <citation type="submission" date="2018-11" db="EMBL/GenBank/DDBJ databases">
        <authorList>
            <person name="Alioto T."/>
            <person name="Alioto T."/>
        </authorList>
    </citation>
    <scope>NUCLEOTIDE SEQUENCE</scope>
</reference>
<name>A0A8B6F903_MYTGA</name>
<comment type="caution">
    <text evidence="3">The sequence shown here is derived from an EMBL/GenBank/DDBJ whole genome shotgun (WGS) entry which is preliminary data.</text>
</comment>
<organism evidence="3 4">
    <name type="scientific">Mytilus galloprovincialis</name>
    <name type="common">Mediterranean mussel</name>
    <dbReference type="NCBI Taxonomy" id="29158"/>
    <lineage>
        <taxon>Eukaryota</taxon>
        <taxon>Metazoa</taxon>
        <taxon>Spiralia</taxon>
        <taxon>Lophotrochozoa</taxon>
        <taxon>Mollusca</taxon>
        <taxon>Bivalvia</taxon>
        <taxon>Autobranchia</taxon>
        <taxon>Pteriomorphia</taxon>
        <taxon>Mytilida</taxon>
        <taxon>Mytiloidea</taxon>
        <taxon>Mytilidae</taxon>
        <taxon>Mytilinae</taxon>
        <taxon>Mytilus</taxon>
    </lineage>
</organism>
<keyword evidence="1" id="KW-1133">Transmembrane helix</keyword>
<dbReference type="InterPro" id="IPR003609">
    <property type="entry name" value="Pan_app"/>
</dbReference>